<protein>
    <submittedName>
        <fullName evidence="1">Uncharacterized protein</fullName>
    </submittedName>
</protein>
<name>A0ABS5QFL8_9PROT</name>
<dbReference type="EMBL" id="JAHCDA010000003">
    <property type="protein sequence ID" value="MBS7812364.1"/>
    <property type="molecule type" value="Genomic_DNA"/>
</dbReference>
<dbReference type="RefSeq" id="WP_213671072.1">
    <property type="nucleotide sequence ID" value="NZ_JAHCDA010000003.1"/>
</dbReference>
<reference evidence="1 2" key="1">
    <citation type="submission" date="2021-05" db="EMBL/GenBank/DDBJ databases">
        <title>Roseococcus sp. XZZS9, whole genome shotgun sequencing project.</title>
        <authorList>
            <person name="Zhao G."/>
            <person name="Shen L."/>
        </authorList>
    </citation>
    <scope>NUCLEOTIDE SEQUENCE [LARGE SCALE GENOMIC DNA]</scope>
    <source>
        <strain evidence="1 2">XZZS9</strain>
    </source>
</reference>
<evidence type="ECO:0000313" key="1">
    <source>
        <dbReference type="EMBL" id="MBS7812364.1"/>
    </source>
</evidence>
<proteinExistence type="predicted"/>
<sequence>MSFLTRAEVCDAFGLTIQYGTYPAKTTGGGRTDLDLGLFRFPARLDVWDSVTEATKDRITLLLAGPGNLGLLIVNGESGGMVLSLLDRSTLPKRGQAVFTDAGAKTVEECVKAILPSVRATFERDNRGVWAAVA</sequence>
<gene>
    <name evidence="1" type="ORF">KHU32_15545</name>
</gene>
<organism evidence="1 2">
    <name type="scientific">Roseococcus pinisoli</name>
    <dbReference type="NCBI Taxonomy" id="2835040"/>
    <lineage>
        <taxon>Bacteria</taxon>
        <taxon>Pseudomonadati</taxon>
        <taxon>Pseudomonadota</taxon>
        <taxon>Alphaproteobacteria</taxon>
        <taxon>Acetobacterales</taxon>
        <taxon>Roseomonadaceae</taxon>
        <taxon>Roseococcus</taxon>
    </lineage>
</organism>
<keyword evidence="2" id="KW-1185">Reference proteome</keyword>
<evidence type="ECO:0000313" key="2">
    <source>
        <dbReference type="Proteomes" id="UP000766336"/>
    </source>
</evidence>
<comment type="caution">
    <text evidence="1">The sequence shown here is derived from an EMBL/GenBank/DDBJ whole genome shotgun (WGS) entry which is preliminary data.</text>
</comment>
<dbReference type="Proteomes" id="UP000766336">
    <property type="component" value="Unassembled WGS sequence"/>
</dbReference>
<accession>A0ABS5QFL8</accession>